<evidence type="ECO:0000259" key="1">
    <source>
        <dbReference type="PROSITE" id="PS51186"/>
    </source>
</evidence>
<organism evidence="2 3">
    <name type="scientific">Rhodococcus olei</name>
    <dbReference type="NCBI Taxonomy" id="2161675"/>
    <lineage>
        <taxon>Bacteria</taxon>
        <taxon>Bacillati</taxon>
        <taxon>Actinomycetota</taxon>
        <taxon>Actinomycetes</taxon>
        <taxon>Mycobacteriales</taxon>
        <taxon>Nocardiaceae</taxon>
        <taxon>Rhodococcus</taxon>
    </lineage>
</organism>
<name>A0ABP8NVE8_9NOCA</name>
<dbReference type="InterPro" id="IPR016181">
    <property type="entry name" value="Acyl_CoA_acyltransferase"/>
</dbReference>
<reference evidence="3" key="1">
    <citation type="journal article" date="2019" name="Int. J. Syst. Evol. Microbiol.">
        <title>The Global Catalogue of Microorganisms (GCM) 10K type strain sequencing project: providing services to taxonomists for standard genome sequencing and annotation.</title>
        <authorList>
            <consortium name="The Broad Institute Genomics Platform"/>
            <consortium name="The Broad Institute Genome Sequencing Center for Infectious Disease"/>
            <person name="Wu L."/>
            <person name="Ma J."/>
        </authorList>
    </citation>
    <scope>NUCLEOTIDE SEQUENCE [LARGE SCALE GENOMIC DNA]</scope>
    <source>
        <strain evidence="3">JCM 32206</strain>
    </source>
</reference>
<accession>A0ABP8NVE8</accession>
<sequence length="315" mass="34099">MTGVEGEHVPYLLIDYTWCPVLDDDLRVSLREFTVAAYQADREAGFTSIAMAGAGEDDRSAGHLVVYTMDSDGEFTGVRRLAGYLALDAPGDGGVIEGRFVVAPEHRSRGVATLLVEKLWADRAAHRWFGLDASRVRVIATGSHPAALRLADRFGFPVSGERWSLLANIPRTQTPEPIGRSIFDTIDSVAPASVVNGVVRPAPEGADTDGRLLTERRYLRSGAAAEDAVVVRHSVDGQDRPDATAQLECRPGLEMLSEPDVDALFDLVLSDLAGRGARSVVADVDPSDMTIVRASRRKDFHHDQSNVVVEVRLAS</sequence>
<dbReference type="Proteomes" id="UP001501183">
    <property type="component" value="Unassembled WGS sequence"/>
</dbReference>
<protein>
    <recommendedName>
        <fullName evidence="1">N-acetyltransferase domain-containing protein</fullName>
    </recommendedName>
</protein>
<dbReference type="Pfam" id="PF00583">
    <property type="entry name" value="Acetyltransf_1"/>
    <property type="match status" value="1"/>
</dbReference>
<keyword evidence="3" id="KW-1185">Reference proteome</keyword>
<dbReference type="InterPro" id="IPR000182">
    <property type="entry name" value="GNAT_dom"/>
</dbReference>
<feature type="domain" description="N-acetyltransferase" evidence="1">
    <location>
        <begin position="28"/>
        <end position="176"/>
    </location>
</feature>
<proteinExistence type="predicted"/>
<dbReference type="RefSeq" id="WP_345342821.1">
    <property type="nucleotide sequence ID" value="NZ_BAABFB010000024.1"/>
</dbReference>
<evidence type="ECO:0000313" key="3">
    <source>
        <dbReference type="Proteomes" id="UP001501183"/>
    </source>
</evidence>
<dbReference type="CDD" id="cd04301">
    <property type="entry name" value="NAT_SF"/>
    <property type="match status" value="1"/>
</dbReference>
<dbReference type="Gene3D" id="3.40.630.30">
    <property type="match status" value="1"/>
</dbReference>
<dbReference type="PROSITE" id="PS51186">
    <property type="entry name" value="GNAT"/>
    <property type="match status" value="1"/>
</dbReference>
<comment type="caution">
    <text evidence="2">The sequence shown here is derived from an EMBL/GenBank/DDBJ whole genome shotgun (WGS) entry which is preliminary data.</text>
</comment>
<dbReference type="SUPFAM" id="SSF55729">
    <property type="entry name" value="Acyl-CoA N-acyltransferases (Nat)"/>
    <property type="match status" value="1"/>
</dbReference>
<evidence type="ECO:0000313" key="2">
    <source>
        <dbReference type="EMBL" id="GAA4474966.1"/>
    </source>
</evidence>
<dbReference type="EMBL" id="BAABFB010000024">
    <property type="protein sequence ID" value="GAA4474966.1"/>
    <property type="molecule type" value="Genomic_DNA"/>
</dbReference>
<gene>
    <name evidence="2" type="ORF">GCM10023094_11540</name>
</gene>